<dbReference type="SMART" id="SM00530">
    <property type="entry name" value="HTH_XRE"/>
    <property type="match status" value="1"/>
</dbReference>
<dbReference type="PATRIC" id="fig|158500.4.peg.2767"/>
<gene>
    <name evidence="2" type="ORF">BV97_02705</name>
</gene>
<dbReference type="Gene3D" id="1.10.260.40">
    <property type="entry name" value="lambda repressor-like DNA-binding domains"/>
    <property type="match status" value="1"/>
</dbReference>
<accession>A0A031JYN6</accession>
<name>A0A031JYN6_9SPHN</name>
<evidence type="ECO:0000313" key="2">
    <source>
        <dbReference type="EMBL" id="EZP81487.1"/>
    </source>
</evidence>
<dbReference type="CDD" id="cd00093">
    <property type="entry name" value="HTH_XRE"/>
    <property type="match status" value="1"/>
</dbReference>
<proteinExistence type="predicted"/>
<dbReference type="AlphaFoldDB" id="A0A031JYN6"/>
<dbReference type="InterPro" id="IPR001387">
    <property type="entry name" value="Cro/C1-type_HTH"/>
</dbReference>
<organism evidence="2 3">
    <name type="scientific">Novosphingobium resinovorum</name>
    <dbReference type="NCBI Taxonomy" id="158500"/>
    <lineage>
        <taxon>Bacteria</taxon>
        <taxon>Pseudomonadati</taxon>
        <taxon>Pseudomonadota</taxon>
        <taxon>Alphaproteobacteria</taxon>
        <taxon>Sphingomonadales</taxon>
        <taxon>Sphingomonadaceae</taxon>
        <taxon>Novosphingobium</taxon>
    </lineage>
</organism>
<sequence length="135" mass="15054">MLSVGARLAELRGEADLSQAEFAVRVGTSQSAFATYEKGLRETPLSVVTAACKEFDVNPTWLLFGEGAKRIADASELAARAYRVTRNFVKDTPVEWTSEMEGEFFLLSFRYLTEHSNSSDEFLNFMLEKAVANAR</sequence>
<dbReference type="eggNOG" id="ENOG5033KFM">
    <property type="taxonomic scope" value="Bacteria"/>
</dbReference>
<dbReference type="RefSeq" id="WP_081799031.1">
    <property type="nucleotide sequence ID" value="NZ_JFYZ01000012.1"/>
</dbReference>
<comment type="caution">
    <text evidence="2">The sequence shown here is derived from an EMBL/GenBank/DDBJ whole genome shotgun (WGS) entry which is preliminary data.</text>
</comment>
<evidence type="ECO:0000313" key="3">
    <source>
        <dbReference type="Proteomes" id="UP000024329"/>
    </source>
</evidence>
<dbReference type="EMBL" id="JFYZ01000012">
    <property type="protein sequence ID" value="EZP81487.1"/>
    <property type="molecule type" value="Genomic_DNA"/>
</dbReference>
<dbReference type="PROSITE" id="PS50943">
    <property type="entry name" value="HTH_CROC1"/>
    <property type="match status" value="1"/>
</dbReference>
<dbReference type="Proteomes" id="UP000024329">
    <property type="component" value="Unassembled WGS sequence"/>
</dbReference>
<feature type="domain" description="HTH cro/C1-type" evidence="1">
    <location>
        <begin position="8"/>
        <end position="62"/>
    </location>
</feature>
<dbReference type="Pfam" id="PF13560">
    <property type="entry name" value="HTH_31"/>
    <property type="match status" value="1"/>
</dbReference>
<protein>
    <recommendedName>
        <fullName evidence="1">HTH cro/C1-type domain-containing protein</fullName>
    </recommendedName>
</protein>
<reference evidence="2 3" key="1">
    <citation type="submission" date="2014-03" db="EMBL/GenBank/DDBJ databases">
        <title>Whole genome sequence of Novosphingobium resinovorum KF1.</title>
        <authorList>
            <person name="Gan H.M."/>
            <person name="Gan H.Y."/>
            <person name="Chew T.H."/>
            <person name="Savka M.A."/>
        </authorList>
    </citation>
    <scope>NUCLEOTIDE SEQUENCE [LARGE SCALE GENOMIC DNA]</scope>
    <source>
        <strain evidence="2 3">KF1</strain>
    </source>
</reference>
<dbReference type="GO" id="GO:0003677">
    <property type="term" value="F:DNA binding"/>
    <property type="evidence" value="ECO:0007669"/>
    <property type="project" value="InterPro"/>
</dbReference>
<dbReference type="SUPFAM" id="SSF47413">
    <property type="entry name" value="lambda repressor-like DNA-binding domains"/>
    <property type="match status" value="1"/>
</dbReference>
<dbReference type="InterPro" id="IPR010982">
    <property type="entry name" value="Lambda_DNA-bd_dom_sf"/>
</dbReference>
<evidence type="ECO:0000259" key="1">
    <source>
        <dbReference type="PROSITE" id="PS50943"/>
    </source>
</evidence>